<evidence type="ECO:0000256" key="2">
    <source>
        <dbReference type="ARBA" id="ARBA00021561"/>
    </source>
</evidence>
<dbReference type="Pfam" id="PF04180">
    <property type="entry name" value="LTV"/>
    <property type="match status" value="1"/>
</dbReference>
<protein>
    <recommendedName>
        <fullName evidence="2">Protein LTV1 homolog</fullName>
    </recommendedName>
</protein>
<dbReference type="EMBL" id="HG806681">
    <property type="protein sequence ID" value="CDW59675.1"/>
    <property type="molecule type" value="Genomic_DNA"/>
</dbReference>
<dbReference type="GO" id="GO:0005829">
    <property type="term" value="C:cytosol"/>
    <property type="evidence" value="ECO:0007669"/>
    <property type="project" value="TreeGrafter"/>
</dbReference>
<dbReference type="AlphaFoldDB" id="A0A077ZM33"/>
<gene>
    <name evidence="3" type="ORF">TTRE_0000801301</name>
</gene>
<evidence type="ECO:0000256" key="1">
    <source>
        <dbReference type="ARBA" id="ARBA00009078"/>
    </source>
</evidence>
<dbReference type="PANTHER" id="PTHR21531">
    <property type="entry name" value="LOW-TEMPERATURE VIABILITY PROTEIN LTV1-RELATED"/>
    <property type="match status" value="1"/>
</dbReference>
<organism evidence="3 4">
    <name type="scientific">Trichuris trichiura</name>
    <name type="common">Whipworm</name>
    <name type="synonym">Trichocephalus trichiurus</name>
    <dbReference type="NCBI Taxonomy" id="36087"/>
    <lineage>
        <taxon>Eukaryota</taxon>
        <taxon>Metazoa</taxon>
        <taxon>Ecdysozoa</taxon>
        <taxon>Nematoda</taxon>
        <taxon>Enoplea</taxon>
        <taxon>Dorylaimia</taxon>
        <taxon>Trichinellida</taxon>
        <taxon>Trichuridae</taxon>
        <taxon>Trichuris</taxon>
    </lineage>
</organism>
<sequence length="471" mass="54176">MGKKRRFIDKKKAIRFRLAVRSQKDPLIASTAPENVLVPESSSWKKEKELTKEERLAEQAKYGIYFEDDDYDYLQHLKDANELEPVSIFEEHYRIFSTGQVVEAGKTVVVPSTLLGSQGVQLKVGLLNQAAPQSGPHPELDPDIVAALDDDGFDFTNPENCLEDDFVIKANAPLETSERGTAENRYLEQNFSMDEDVQLFDDRRSRFSGISSLTSSTMRRSEGLQLLDQRFEKVEFCQEYNFVPSSFLPGKATRVQCILFKVLEEYEDDLNNEDCFGAAAGTLEPKSDRLRLLVKEYNTDDVKYKEDEIEDDSERLDFKNKTLLLASTEPVFEKVEIKPTKAAFDCESVISLNSSFYNQPTVIDVPVRKRKLSKSSCLPLESVEFPNRRNSESSTACSECSQPYSYLVASNVRQKNETPEERRLRKKLFKQECRERRMRKKELKIVFKTEELRAKLLEANTLRNLKQIKLQ</sequence>
<dbReference type="GO" id="GO:0000056">
    <property type="term" value="P:ribosomal small subunit export from nucleus"/>
    <property type="evidence" value="ECO:0007669"/>
    <property type="project" value="TreeGrafter"/>
</dbReference>
<evidence type="ECO:0000313" key="4">
    <source>
        <dbReference type="Proteomes" id="UP000030665"/>
    </source>
</evidence>
<dbReference type="PANTHER" id="PTHR21531:SF0">
    <property type="entry name" value="PROTEIN LTV1 HOMOLOG"/>
    <property type="match status" value="1"/>
</dbReference>
<dbReference type="GO" id="GO:0042274">
    <property type="term" value="P:ribosomal small subunit biogenesis"/>
    <property type="evidence" value="ECO:0007669"/>
    <property type="project" value="InterPro"/>
</dbReference>
<comment type="similarity">
    <text evidence="1">Belongs to the LTV1 family.</text>
</comment>
<dbReference type="GO" id="GO:0005634">
    <property type="term" value="C:nucleus"/>
    <property type="evidence" value="ECO:0007669"/>
    <property type="project" value="TreeGrafter"/>
</dbReference>
<dbReference type="GO" id="GO:0030688">
    <property type="term" value="C:preribosome, small subunit precursor"/>
    <property type="evidence" value="ECO:0007669"/>
    <property type="project" value="TreeGrafter"/>
</dbReference>
<keyword evidence="4" id="KW-1185">Reference proteome</keyword>
<reference evidence="3" key="1">
    <citation type="submission" date="2014-01" db="EMBL/GenBank/DDBJ databases">
        <authorList>
            <person name="Aslett M."/>
        </authorList>
    </citation>
    <scope>NUCLEOTIDE SEQUENCE</scope>
</reference>
<dbReference type="InterPro" id="IPR007307">
    <property type="entry name" value="Ltv1"/>
</dbReference>
<dbReference type="Proteomes" id="UP000030665">
    <property type="component" value="Unassembled WGS sequence"/>
</dbReference>
<dbReference type="STRING" id="36087.A0A077ZM33"/>
<name>A0A077ZM33_TRITR</name>
<dbReference type="OrthoDB" id="5852896at2759"/>
<reference evidence="3" key="2">
    <citation type="submission" date="2014-03" db="EMBL/GenBank/DDBJ databases">
        <title>The whipworm genome and dual-species transcriptomics of an intimate host-pathogen interaction.</title>
        <authorList>
            <person name="Foth B.J."/>
            <person name="Tsai I.J."/>
            <person name="Reid A.J."/>
            <person name="Bancroft A.J."/>
            <person name="Nichol S."/>
            <person name="Tracey A."/>
            <person name="Holroyd N."/>
            <person name="Cotton J.A."/>
            <person name="Stanley E.J."/>
            <person name="Zarowiecki M."/>
            <person name="Liu J.Z."/>
            <person name="Huckvale T."/>
            <person name="Cooper P.J."/>
            <person name="Grencis R.K."/>
            <person name="Berriman M."/>
        </authorList>
    </citation>
    <scope>NUCLEOTIDE SEQUENCE [LARGE SCALE GENOMIC DNA]</scope>
</reference>
<accession>A0A077ZM33</accession>
<evidence type="ECO:0000313" key="3">
    <source>
        <dbReference type="EMBL" id="CDW59675.1"/>
    </source>
</evidence>
<proteinExistence type="inferred from homology"/>